<evidence type="ECO:0000313" key="1">
    <source>
        <dbReference type="EMBL" id="KOX74141.1"/>
    </source>
</evidence>
<proteinExistence type="predicted"/>
<dbReference type="Proteomes" id="UP000053105">
    <property type="component" value="Unassembled WGS sequence"/>
</dbReference>
<dbReference type="EMBL" id="KQ435794">
    <property type="protein sequence ID" value="KOX74141.1"/>
    <property type="molecule type" value="Genomic_DNA"/>
</dbReference>
<sequence length="85" mass="9960">MCRWAKASAIKQFSQLLYGPNDTAQICVPHVTFIRLLGLVEPRPEERVPYNVYLTETHSTRSGTPKNSHLRKIFFKIFLRLMLHF</sequence>
<gene>
    <name evidence="1" type="ORF">WN51_14221</name>
</gene>
<reference evidence="1 2" key="1">
    <citation type="submission" date="2015-07" db="EMBL/GenBank/DDBJ databases">
        <title>The genome of Melipona quadrifasciata.</title>
        <authorList>
            <person name="Pan H."/>
            <person name="Kapheim K."/>
        </authorList>
    </citation>
    <scope>NUCLEOTIDE SEQUENCE [LARGE SCALE GENOMIC DNA]</scope>
    <source>
        <strain evidence="1">0111107301</strain>
        <tissue evidence="1">Whole body</tissue>
    </source>
</reference>
<dbReference type="AlphaFoldDB" id="A0A0N0BG69"/>
<evidence type="ECO:0000313" key="2">
    <source>
        <dbReference type="Proteomes" id="UP000053105"/>
    </source>
</evidence>
<organism evidence="1 2">
    <name type="scientific">Melipona quadrifasciata</name>
    <dbReference type="NCBI Taxonomy" id="166423"/>
    <lineage>
        <taxon>Eukaryota</taxon>
        <taxon>Metazoa</taxon>
        <taxon>Ecdysozoa</taxon>
        <taxon>Arthropoda</taxon>
        <taxon>Hexapoda</taxon>
        <taxon>Insecta</taxon>
        <taxon>Pterygota</taxon>
        <taxon>Neoptera</taxon>
        <taxon>Endopterygota</taxon>
        <taxon>Hymenoptera</taxon>
        <taxon>Apocrita</taxon>
        <taxon>Aculeata</taxon>
        <taxon>Apoidea</taxon>
        <taxon>Anthophila</taxon>
        <taxon>Apidae</taxon>
        <taxon>Melipona</taxon>
    </lineage>
</organism>
<accession>A0A0N0BG69</accession>
<protein>
    <submittedName>
        <fullName evidence="1">Uncharacterized protein</fullName>
    </submittedName>
</protein>
<keyword evidence="2" id="KW-1185">Reference proteome</keyword>
<name>A0A0N0BG69_9HYME</name>